<dbReference type="SUPFAM" id="SSF55856">
    <property type="entry name" value="Cytochrome b5-like heme/steroid binding domain"/>
    <property type="match status" value="1"/>
</dbReference>
<feature type="domain" description="Cytochrome b5 heme-binding" evidence="3">
    <location>
        <begin position="106"/>
        <end position="219"/>
    </location>
</feature>
<dbReference type="SMART" id="SM01117">
    <property type="entry name" value="Cyt-b5"/>
    <property type="match status" value="1"/>
</dbReference>
<evidence type="ECO:0000256" key="1">
    <source>
        <dbReference type="ARBA" id="ARBA00038357"/>
    </source>
</evidence>
<keyword evidence="5" id="KW-1185">Reference proteome</keyword>
<dbReference type="InterPro" id="IPR050577">
    <property type="entry name" value="MAPR/NEUFC/NENF-like"/>
</dbReference>
<organism evidence="4 5">
    <name type="scientific">Monilinia fructigena</name>
    <dbReference type="NCBI Taxonomy" id="38457"/>
    <lineage>
        <taxon>Eukaryota</taxon>
        <taxon>Fungi</taxon>
        <taxon>Dikarya</taxon>
        <taxon>Ascomycota</taxon>
        <taxon>Pezizomycotina</taxon>
        <taxon>Leotiomycetes</taxon>
        <taxon>Helotiales</taxon>
        <taxon>Sclerotiniaceae</taxon>
        <taxon>Monilinia</taxon>
    </lineage>
</organism>
<feature type="compositionally biased region" description="Polar residues" evidence="2">
    <location>
        <begin position="18"/>
        <end position="28"/>
    </location>
</feature>
<feature type="region of interest" description="Disordered" evidence="2">
    <location>
        <begin position="1"/>
        <end position="35"/>
    </location>
</feature>
<dbReference type="PANTHER" id="PTHR10281:SF76">
    <property type="entry name" value="CALCUTTA CUP-RELATED"/>
    <property type="match status" value="1"/>
</dbReference>
<accession>A0A395II86</accession>
<name>A0A395II86_9HELO</name>
<comment type="caution">
    <text evidence="4">The sequence shown here is derived from an EMBL/GenBank/DDBJ whole genome shotgun (WGS) entry which is preliminary data.</text>
</comment>
<protein>
    <recommendedName>
        <fullName evidence="3">Cytochrome b5 heme-binding domain-containing protein</fullName>
    </recommendedName>
</protein>
<dbReference type="Proteomes" id="UP000249056">
    <property type="component" value="Unassembled WGS sequence"/>
</dbReference>
<dbReference type="EMBL" id="QKRW01000047">
    <property type="protein sequence ID" value="RAL59876.1"/>
    <property type="molecule type" value="Genomic_DNA"/>
</dbReference>
<dbReference type="PANTHER" id="PTHR10281">
    <property type="entry name" value="MEMBRANE-ASSOCIATED PROGESTERONE RECEPTOR COMPONENT-RELATED"/>
    <property type="match status" value="1"/>
</dbReference>
<feature type="compositionally biased region" description="Basic and acidic residues" evidence="2">
    <location>
        <begin position="221"/>
        <end position="238"/>
    </location>
</feature>
<dbReference type="Gene3D" id="3.10.120.10">
    <property type="entry name" value="Cytochrome b5-like heme/steroid binding domain"/>
    <property type="match status" value="1"/>
</dbReference>
<dbReference type="GO" id="GO:0016020">
    <property type="term" value="C:membrane"/>
    <property type="evidence" value="ECO:0007669"/>
    <property type="project" value="TreeGrafter"/>
</dbReference>
<gene>
    <name evidence="4" type="ORF">DID88_000503</name>
</gene>
<proteinExistence type="inferred from homology"/>
<evidence type="ECO:0000259" key="3">
    <source>
        <dbReference type="SMART" id="SM01117"/>
    </source>
</evidence>
<evidence type="ECO:0000256" key="2">
    <source>
        <dbReference type="SAM" id="MobiDB-lite"/>
    </source>
</evidence>
<evidence type="ECO:0000313" key="4">
    <source>
        <dbReference type="EMBL" id="RAL59876.1"/>
    </source>
</evidence>
<dbReference type="GO" id="GO:0012505">
    <property type="term" value="C:endomembrane system"/>
    <property type="evidence" value="ECO:0007669"/>
    <property type="project" value="TreeGrafter"/>
</dbReference>
<dbReference type="AlphaFoldDB" id="A0A395II86"/>
<feature type="compositionally biased region" description="Basic and acidic residues" evidence="2">
    <location>
        <begin position="1"/>
        <end position="15"/>
    </location>
</feature>
<feature type="region of interest" description="Disordered" evidence="2">
    <location>
        <begin position="221"/>
        <end position="251"/>
    </location>
</feature>
<reference evidence="4 5" key="1">
    <citation type="submission" date="2018-06" db="EMBL/GenBank/DDBJ databases">
        <title>Genome Sequence of the Brown Rot Fungal Pathogen Monilinia fructigena.</title>
        <authorList>
            <person name="Landi L."/>
            <person name="De Miccolis Angelini R.M."/>
            <person name="Pollastro S."/>
            <person name="Abate D."/>
            <person name="Faretra F."/>
            <person name="Romanazzi G."/>
        </authorList>
    </citation>
    <scope>NUCLEOTIDE SEQUENCE [LARGE SCALE GENOMIC DNA]</scope>
    <source>
        <strain evidence="4 5">Mfrg269</strain>
    </source>
</reference>
<evidence type="ECO:0000313" key="5">
    <source>
        <dbReference type="Proteomes" id="UP000249056"/>
    </source>
</evidence>
<comment type="similarity">
    <text evidence="1">Belongs to the cytochrome b5 family. MAPR subfamily.</text>
</comment>
<dbReference type="InterPro" id="IPR001199">
    <property type="entry name" value="Cyt_B5-like_heme/steroid-bd"/>
</dbReference>
<dbReference type="OrthoDB" id="10257697at2759"/>
<dbReference type="InterPro" id="IPR036400">
    <property type="entry name" value="Cyt_B5-like_heme/steroid_sf"/>
</dbReference>
<sequence>MADTNALRERRKEASDDSPLTKTTTNVTSSPAAEKKAKKSLNKLAAEEDSAPFSLVDLLRSLVFLVIASCGLSYVITKDSYIWGLKRPNWSQVEVIKAYWNGPLQLTDADLPRYDGTNPELPIYLALNGTIYDVTAGRRHYGPGGSYHFFAGVDASRAFVTNCFEEDRTTRFEGCWQWGIQEIEGEGEEEAKKSVDAALGHWIGFFENGGKYPKIGQVKREKGWETKGEKPALCEKAQKGRKKRTIPEGGI</sequence>
<dbReference type="Pfam" id="PF00173">
    <property type="entry name" value="Cyt-b5"/>
    <property type="match status" value="1"/>
</dbReference>